<evidence type="ECO:0000313" key="1">
    <source>
        <dbReference type="EMBL" id="KAH1083822.1"/>
    </source>
</evidence>
<protein>
    <submittedName>
        <fullName evidence="1">Uncharacterized protein</fullName>
    </submittedName>
</protein>
<dbReference type="AlphaFoldDB" id="A0A9D3VK61"/>
<dbReference type="EMBL" id="JAIQCV010000007">
    <property type="protein sequence ID" value="KAH1083822.1"/>
    <property type="molecule type" value="Genomic_DNA"/>
</dbReference>
<evidence type="ECO:0000313" key="2">
    <source>
        <dbReference type="Proteomes" id="UP000828251"/>
    </source>
</evidence>
<dbReference type="Proteomes" id="UP000828251">
    <property type="component" value="Unassembled WGS sequence"/>
</dbReference>
<name>A0A9D3VK61_9ROSI</name>
<accession>A0A9D3VK61</accession>
<keyword evidence="2" id="KW-1185">Reference proteome</keyword>
<organism evidence="1 2">
    <name type="scientific">Gossypium stocksii</name>
    <dbReference type="NCBI Taxonomy" id="47602"/>
    <lineage>
        <taxon>Eukaryota</taxon>
        <taxon>Viridiplantae</taxon>
        <taxon>Streptophyta</taxon>
        <taxon>Embryophyta</taxon>
        <taxon>Tracheophyta</taxon>
        <taxon>Spermatophyta</taxon>
        <taxon>Magnoliopsida</taxon>
        <taxon>eudicotyledons</taxon>
        <taxon>Gunneridae</taxon>
        <taxon>Pentapetalae</taxon>
        <taxon>rosids</taxon>
        <taxon>malvids</taxon>
        <taxon>Malvales</taxon>
        <taxon>Malvaceae</taxon>
        <taxon>Malvoideae</taxon>
        <taxon>Gossypium</taxon>
    </lineage>
</organism>
<proteinExistence type="predicted"/>
<comment type="caution">
    <text evidence="1">The sequence shown here is derived from an EMBL/GenBank/DDBJ whole genome shotgun (WGS) entry which is preliminary data.</text>
</comment>
<gene>
    <name evidence="1" type="ORF">J1N35_023583</name>
</gene>
<sequence>MKRCVLRGLRSKFLYEISIRNKGIRASIDPLWLVMSRTNAANHTPSYALSYYCGSAPPAFLTSWICGENRHISKLNWLSSPDPV</sequence>
<reference evidence="1 2" key="1">
    <citation type="journal article" date="2021" name="Plant Biotechnol. J.">
        <title>Multi-omics assisted identification of the key and species-specific regulatory components of drought-tolerant mechanisms in Gossypium stocksii.</title>
        <authorList>
            <person name="Yu D."/>
            <person name="Ke L."/>
            <person name="Zhang D."/>
            <person name="Wu Y."/>
            <person name="Sun Y."/>
            <person name="Mei J."/>
            <person name="Sun J."/>
            <person name="Sun Y."/>
        </authorList>
    </citation>
    <scope>NUCLEOTIDE SEQUENCE [LARGE SCALE GENOMIC DNA]</scope>
    <source>
        <strain evidence="2">cv. E1</strain>
        <tissue evidence="1">Leaf</tissue>
    </source>
</reference>